<dbReference type="SUPFAM" id="SSF52540">
    <property type="entry name" value="P-loop containing nucleoside triphosphate hydrolases"/>
    <property type="match status" value="1"/>
</dbReference>
<evidence type="ECO:0000259" key="1">
    <source>
        <dbReference type="SMART" id="SM00382"/>
    </source>
</evidence>
<evidence type="ECO:0000313" key="3">
    <source>
        <dbReference type="Proteomes" id="UP000241986"/>
    </source>
</evidence>
<dbReference type="EMBL" id="PZKL01000032">
    <property type="protein sequence ID" value="PTH80490.1"/>
    <property type="molecule type" value="Genomic_DNA"/>
</dbReference>
<gene>
    <name evidence="2" type="ORF">DAA48_12675</name>
</gene>
<comment type="caution">
    <text evidence="2">The sequence shown here is derived from an EMBL/GenBank/DDBJ whole genome shotgun (WGS) entry which is preliminary data.</text>
</comment>
<name>A0A2T4N0W2_AERVE</name>
<accession>A0A2T4N0W2</accession>
<sequence>MNTYSHLNDSAIEALGLSDADRILKIRSERWIGYPKAKQILAKLEDLLIYPRTHRMPNLLIVGDTNNGKTMLVQRFKSLHPAIDNPTGEGIQAPVLLVQAPPIPDEGRFYNAILELLFAPYRSSERVDKKQFQAIKLLRYVGLKVLIIDEIHHILAGNMNRQKAFLNVIKYLGNELQISIIGVGTKDAFRALQTDPQLSNRFEPVTLPRWEMDHDFQRLVASFERMLPLKQASNLAQQSIASSLYAMSEGYIGELSRLLSEASVLAINSGTETISEKTLQQVDWTPPSKRKRQLEGVR</sequence>
<dbReference type="PANTHER" id="PTHR35894">
    <property type="entry name" value="GENERAL SECRETION PATHWAY PROTEIN A-RELATED"/>
    <property type="match status" value="1"/>
</dbReference>
<proteinExistence type="predicted"/>
<dbReference type="InterPro" id="IPR052026">
    <property type="entry name" value="ExeA_AAA_ATPase_DNA-bind"/>
</dbReference>
<feature type="domain" description="AAA+ ATPase" evidence="1">
    <location>
        <begin position="55"/>
        <end position="209"/>
    </location>
</feature>
<dbReference type="PANTHER" id="PTHR35894:SF1">
    <property type="entry name" value="PHOSPHORIBULOKINASE _ URIDINE KINASE FAMILY"/>
    <property type="match status" value="1"/>
</dbReference>
<dbReference type="InterPro" id="IPR003593">
    <property type="entry name" value="AAA+_ATPase"/>
</dbReference>
<dbReference type="CDD" id="cd00009">
    <property type="entry name" value="AAA"/>
    <property type="match status" value="1"/>
</dbReference>
<dbReference type="Pfam" id="PF05621">
    <property type="entry name" value="TniB"/>
    <property type="match status" value="1"/>
</dbReference>
<dbReference type="InterPro" id="IPR008868">
    <property type="entry name" value="TniB"/>
</dbReference>
<dbReference type="Gene3D" id="3.40.50.300">
    <property type="entry name" value="P-loop containing nucleotide triphosphate hydrolases"/>
    <property type="match status" value="1"/>
</dbReference>
<evidence type="ECO:0000313" key="2">
    <source>
        <dbReference type="EMBL" id="PTH80490.1"/>
    </source>
</evidence>
<dbReference type="RefSeq" id="WP_107683546.1">
    <property type="nucleotide sequence ID" value="NZ_JAAKHG010000006.1"/>
</dbReference>
<dbReference type="Proteomes" id="UP000241986">
    <property type="component" value="Unassembled WGS sequence"/>
</dbReference>
<dbReference type="SMART" id="SM00382">
    <property type="entry name" value="AAA"/>
    <property type="match status" value="1"/>
</dbReference>
<dbReference type="InterPro" id="IPR027417">
    <property type="entry name" value="P-loop_NTPase"/>
</dbReference>
<protein>
    <submittedName>
        <fullName evidence="2">AAA family ATPase</fullName>
    </submittedName>
</protein>
<reference evidence="2 3" key="1">
    <citation type="submission" date="2018-03" db="EMBL/GenBank/DDBJ databases">
        <title>Aeromonas veronii whole genome sequencing and analysis.</title>
        <authorList>
            <person name="Xie H."/>
            <person name="Liu T."/>
            <person name="Wang K."/>
        </authorList>
    </citation>
    <scope>NUCLEOTIDE SEQUENCE [LARGE SCALE GENOMIC DNA]</scope>
    <source>
        <strain evidence="2 3">XH.VA.1</strain>
    </source>
</reference>
<dbReference type="AlphaFoldDB" id="A0A2T4N0W2"/>
<organism evidence="2 3">
    <name type="scientific">Aeromonas veronii</name>
    <dbReference type="NCBI Taxonomy" id="654"/>
    <lineage>
        <taxon>Bacteria</taxon>
        <taxon>Pseudomonadati</taxon>
        <taxon>Pseudomonadota</taxon>
        <taxon>Gammaproteobacteria</taxon>
        <taxon>Aeromonadales</taxon>
        <taxon>Aeromonadaceae</taxon>
        <taxon>Aeromonas</taxon>
    </lineage>
</organism>